<dbReference type="GO" id="GO:0006955">
    <property type="term" value="P:immune response"/>
    <property type="evidence" value="ECO:0007669"/>
    <property type="project" value="TreeGrafter"/>
</dbReference>
<dbReference type="AlphaFoldDB" id="A0AA88SVP5"/>
<sequence length="213" mass="23380">MTNPALASSSSREISFTKKYKSHKIPKAGRGNFYPFVFSDIMGLEDGSGRGTSVEDIKLALNGHMMEGYTFNPVSPLSRGDRFYNPSPSADDKVHVLVWVCSANITHINASVLRKASDIREAASDMGIPQLAIVTKVDEACGETDQDLKNVYKSKHIKKKMAAVSSALGIPLNCILPVKNYSKETFLEDDVDSLILNALRLMIDMGDDFISNM</sequence>
<keyword evidence="2" id="KW-1185">Reference proteome</keyword>
<dbReference type="PANTHER" id="PTHR14241">
    <property type="entry name" value="INTERFERON-INDUCED PROTEIN 44"/>
    <property type="match status" value="1"/>
</dbReference>
<dbReference type="Gene3D" id="3.40.50.300">
    <property type="entry name" value="P-loop containing nucleotide triphosphate hydrolases"/>
    <property type="match status" value="1"/>
</dbReference>
<proteinExistence type="predicted"/>
<protein>
    <recommendedName>
        <fullName evidence="3">Interferon-induced protein 44-like</fullName>
    </recommendedName>
</protein>
<organism evidence="1 2">
    <name type="scientific">Channa striata</name>
    <name type="common">Snakehead murrel</name>
    <name type="synonym">Ophicephalus striatus</name>
    <dbReference type="NCBI Taxonomy" id="64152"/>
    <lineage>
        <taxon>Eukaryota</taxon>
        <taxon>Metazoa</taxon>
        <taxon>Chordata</taxon>
        <taxon>Craniata</taxon>
        <taxon>Vertebrata</taxon>
        <taxon>Euteleostomi</taxon>
        <taxon>Actinopterygii</taxon>
        <taxon>Neopterygii</taxon>
        <taxon>Teleostei</taxon>
        <taxon>Neoteleostei</taxon>
        <taxon>Acanthomorphata</taxon>
        <taxon>Anabantaria</taxon>
        <taxon>Anabantiformes</taxon>
        <taxon>Channoidei</taxon>
        <taxon>Channidae</taxon>
        <taxon>Channa</taxon>
    </lineage>
</organism>
<reference evidence="1" key="1">
    <citation type="submission" date="2023-07" db="EMBL/GenBank/DDBJ databases">
        <title>Chromosome-level Genome Assembly of Striped Snakehead (Channa striata).</title>
        <authorList>
            <person name="Liu H."/>
        </authorList>
    </citation>
    <scope>NUCLEOTIDE SEQUENCE</scope>
    <source>
        <strain evidence="1">Gz</strain>
        <tissue evidence="1">Muscle</tissue>
    </source>
</reference>
<dbReference type="EMBL" id="JAUPFM010000007">
    <property type="protein sequence ID" value="KAK2847571.1"/>
    <property type="molecule type" value="Genomic_DNA"/>
</dbReference>
<evidence type="ECO:0000313" key="1">
    <source>
        <dbReference type="EMBL" id="KAK2847571.1"/>
    </source>
</evidence>
<dbReference type="PANTHER" id="PTHR14241:SF1">
    <property type="entry name" value="INTERFERON-INDUCED PROTEIN 44-RELATED"/>
    <property type="match status" value="1"/>
</dbReference>
<dbReference type="Proteomes" id="UP001187415">
    <property type="component" value="Unassembled WGS sequence"/>
</dbReference>
<gene>
    <name evidence="1" type="ORF">Q5P01_010570</name>
</gene>
<name>A0AA88SVP5_CHASR</name>
<comment type="caution">
    <text evidence="1">The sequence shown here is derived from an EMBL/GenBank/DDBJ whole genome shotgun (WGS) entry which is preliminary data.</text>
</comment>
<accession>A0AA88SVP5</accession>
<dbReference type="InterPro" id="IPR027417">
    <property type="entry name" value="P-loop_NTPase"/>
</dbReference>
<evidence type="ECO:0008006" key="3">
    <source>
        <dbReference type="Google" id="ProtNLM"/>
    </source>
</evidence>
<evidence type="ECO:0000313" key="2">
    <source>
        <dbReference type="Proteomes" id="UP001187415"/>
    </source>
</evidence>